<feature type="region of interest" description="Disordered" evidence="1">
    <location>
        <begin position="29"/>
        <end position="90"/>
    </location>
</feature>
<feature type="compositionally biased region" description="Polar residues" evidence="1">
    <location>
        <begin position="254"/>
        <end position="273"/>
    </location>
</feature>
<keyword evidence="2" id="KW-1133">Transmembrane helix</keyword>
<reference evidence="3" key="1">
    <citation type="submission" date="2023-07" db="EMBL/GenBank/DDBJ databases">
        <title>Sequencing the genomes of 1000 actinobacteria strains.</title>
        <authorList>
            <person name="Klenk H.-P."/>
        </authorList>
    </citation>
    <scope>NUCLEOTIDE SEQUENCE</scope>
    <source>
        <strain evidence="3">DSM 107476</strain>
    </source>
</reference>
<feature type="transmembrane region" description="Helical" evidence="2">
    <location>
        <begin position="7"/>
        <end position="27"/>
    </location>
</feature>
<evidence type="ECO:0000313" key="4">
    <source>
        <dbReference type="Proteomes" id="UP001180840"/>
    </source>
</evidence>
<protein>
    <submittedName>
        <fullName evidence="3">Uncharacterized protein</fullName>
    </submittedName>
</protein>
<evidence type="ECO:0000256" key="2">
    <source>
        <dbReference type="SAM" id="Phobius"/>
    </source>
</evidence>
<feature type="region of interest" description="Disordered" evidence="1">
    <location>
        <begin position="124"/>
        <end position="280"/>
    </location>
</feature>
<comment type="caution">
    <text evidence="3">The sequence shown here is derived from an EMBL/GenBank/DDBJ whole genome shotgun (WGS) entry which is preliminary data.</text>
</comment>
<dbReference type="Proteomes" id="UP001180840">
    <property type="component" value="Unassembled WGS sequence"/>
</dbReference>
<dbReference type="EMBL" id="JAVDXZ010000001">
    <property type="protein sequence ID" value="MDR7328693.1"/>
    <property type="molecule type" value="Genomic_DNA"/>
</dbReference>
<sequence>MNSDKSKVAVFIVVGILVAGVIGTLVWRSGSPTNPSVTDTATTSQLSSTPDPVNALASPAALPTTPGVSAPDTEDLPPAPAGADISMPAADDPFLAPHAVVVAPERVSPTTVYRPDNIGEELTAATSPSTLAAPAITGSATPPATSPQPSTSEPADDTPPAEGESALPETSTESPEPTAPTESSQTDSTQTDSTPATETELPEFVDPVEDATDSLTQAPTTAQTGPSEQVAPSPAPSPAPSLTPEASAPAPAEQNLQGATPDQGSGSGWSWSTVRGWLPW</sequence>
<dbReference type="RefSeq" id="WP_290197695.1">
    <property type="nucleotide sequence ID" value="NZ_CP047654.1"/>
</dbReference>
<accession>A0ABU1ZWE6</accession>
<keyword evidence="2" id="KW-0472">Membrane</keyword>
<evidence type="ECO:0000256" key="1">
    <source>
        <dbReference type="SAM" id="MobiDB-lite"/>
    </source>
</evidence>
<organism evidence="3 4">
    <name type="scientific">Corynebacterium guangdongense</name>
    <dbReference type="NCBI Taxonomy" id="1783348"/>
    <lineage>
        <taxon>Bacteria</taxon>
        <taxon>Bacillati</taxon>
        <taxon>Actinomycetota</taxon>
        <taxon>Actinomycetes</taxon>
        <taxon>Mycobacteriales</taxon>
        <taxon>Corynebacteriaceae</taxon>
        <taxon>Corynebacterium</taxon>
    </lineage>
</organism>
<evidence type="ECO:0000313" key="3">
    <source>
        <dbReference type="EMBL" id="MDR7328693.1"/>
    </source>
</evidence>
<feature type="compositionally biased region" description="Polar residues" evidence="1">
    <location>
        <begin position="213"/>
        <end position="225"/>
    </location>
</feature>
<keyword evidence="4" id="KW-1185">Reference proteome</keyword>
<feature type="compositionally biased region" description="Low complexity" evidence="1">
    <location>
        <begin position="124"/>
        <end position="153"/>
    </location>
</feature>
<name>A0ABU1ZWE6_9CORY</name>
<feature type="compositionally biased region" description="Low complexity" evidence="1">
    <location>
        <begin position="55"/>
        <end position="66"/>
    </location>
</feature>
<feature type="compositionally biased region" description="Low complexity" evidence="1">
    <location>
        <begin position="242"/>
        <end position="253"/>
    </location>
</feature>
<keyword evidence="2" id="KW-0812">Transmembrane</keyword>
<feature type="compositionally biased region" description="Acidic residues" evidence="1">
    <location>
        <begin position="200"/>
        <end position="212"/>
    </location>
</feature>
<proteinExistence type="predicted"/>
<gene>
    <name evidence="3" type="ORF">J2S39_000369</name>
</gene>
<feature type="compositionally biased region" description="Polar residues" evidence="1">
    <location>
        <begin position="30"/>
        <end position="51"/>
    </location>
</feature>
<feature type="compositionally biased region" description="Low complexity" evidence="1">
    <location>
        <begin position="168"/>
        <end position="194"/>
    </location>
</feature>